<evidence type="ECO:0000313" key="3">
    <source>
        <dbReference type="EMBL" id="GAF78182.1"/>
    </source>
</evidence>
<reference evidence="3" key="1">
    <citation type="journal article" date="2014" name="Front. Microbiol.">
        <title>High frequency of phylogenetically diverse reductive dehalogenase-homologous genes in deep subseafloor sedimentary metagenomes.</title>
        <authorList>
            <person name="Kawai M."/>
            <person name="Futagami T."/>
            <person name="Toyoda A."/>
            <person name="Takaki Y."/>
            <person name="Nishi S."/>
            <person name="Hori S."/>
            <person name="Arai W."/>
            <person name="Tsubouchi T."/>
            <person name="Morono Y."/>
            <person name="Uchiyama I."/>
            <person name="Ito T."/>
            <person name="Fujiyama A."/>
            <person name="Inagaki F."/>
            <person name="Takami H."/>
        </authorList>
    </citation>
    <scope>NUCLEOTIDE SEQUENCE</scope>
    <source>
        <strain evidence="3">Expedition CK06-06</strain>
    </source>
</reference>
<evidence type="ECO:0008006" key="4">
    <source>
        <dbReference type="Google" id="ProtNLM"/>
    </source>
</evidence>
<protein>
    <recommendedName>
        <fullName evidence="4">PEGA domain-containing protein</fullName>
    </recommendedName>
</protein>
<comment type="caution">
    <text evidence="3">The sequence shown here is derived from an EMBL/GenBank/DDBJ whole genome shotgun (WGS) entry which is preliminary data.</text>
</comment>
<evidence type="ECO:0000259" key="1">
    <source>
        <dbReference type="Pfam" id="PF08308"/>
    </source>
</evidence>
<sequence>MRSLRQHFLATIPFVILLAVAYVGCSSDDNGTDPPPPPPQKGSIAIISTPTGALICLDGDTTTNVTPDTLGNLVPGNHTVLLVLDGYLDWDSNVNVTANTTADLSVVLQQEEFSLNIDIDGFGRVLKDPDKSLYSSGEQVELTPIPGVFWLFDGWSGDFVSTDSVVTVTMDDDKEIDATFGL</sequence>
<feature type="domain" description="Bacterial repeat" evidence="2">
    <location>
        <begin position="122"/>
        <end position="180"/>
    </location>
</feature>
<dbReference type="Pfam" id="PF18998">
    <property type="entry name" value="Flg_new_2"/>
    <property type="match status" value="1"/>
</dbReference>
<dbReference type="AlphaFoldDB" id="X0SQM3"/>
<dbReference type="InterPro" id="IPR013229">
    <property type="entry name" value="PEGA"/>
</dbReference>
<name>X0SQM3_9ZZZZ</name>
<evidence type="ECO:0000259" key="2">
    <source>
        <dbReference type="Pfam" id="PF18998"/>
    </source>
</evidence>
<feature type="domain" description="PEGA" evidence="1">
    <location>
        <begin position="42"/>
        <end position="111"/>
    </location>
</feature>
<accession>X0SQM3</accession>
<organism evidence="3">
    <name type="scientific">marine sediment metagenome</name>
    <dbReference type="NCBI Taxonomy" id="412755"/>
    <lineage>
        <taxon>unclassified sequences</taxon>
        <taxon>metagenomes</taxon>
        <taxon>ecological metagenomes</taxon>
    </lineage>
</organism>
<proteinExistence type="predicted"/>
<gene>
    <name evidence="3" type="ORF">S01H1_16019</name>
</gene>
<dbReference type="Pfam" id="PF08308">
    <property type="entry name" value="PEGA"/>
    <property type="match status" value="1"/>
</dbReference>
<dbReference type="EMBL" id="BARS01008394">
    <property type="protein sequence ID" value="GAF78182.1"/>
    <property type="molecule type" value="Genomic_DNA"/>
</dbReference>
<feature type="non-terminal residue" evidence="3">
    <location>
        <position position="182"/>
    </location>
</feature>
<dbReference type="InterPro" id="IPR044060">
    <property type="entry name" value="Bacterial_rp_domain"/>
</dbReference>